<accession>A5G495</accession>
<dbReference type="HOGENOM" id="CLU_1903716_0_0_7"/>
<evidence type="ECO:0000313" key="2">
    <source>
        <dbReference type="EMBL" id="ABQ26613.1"/>
    </source>
</evidence>
<keyword evidence="1" id="KW-0472">Membrane</keyword>
<dbReference type="STRING" id="351605.Gura_2434"/>
<reference evidence="2 3" key="1">
    <citation type="submission" date="2007-05" db="EMBL/GenBank/DDBJ databases">
        <title>Complete sequence of Geobacter uraniireducens Rf4.</title>
        <authorList>
            <consortium name="US DOE Joint Genome Institute"/>
            <person name="Copeland A."/>
            <person name="Lucas S."/>
            <person name="Lapidus A."/>
            <person name="Barry K."/>
            <person name="Detter J.C."/>
            <person name="Glavina del Rio T."/>
            <person name="Hammon N."/>
            <person name="Israni S."/>
            <person name="Dalin E."/>
            <person name="Tice H."/>
            <person name="Pitluck S."/>
            <person name="Chertkov O."/>
            <person name="Brettin T."/>
            <person name="Bruce D."/>
            <person name="Han C."/>
            <person name="Schmutz J."/>
            <person name="Larimer F."/>
            <person name="Land M."/>
            <person name="Hauser L."/>
            <person name="Kyrpides N."/>
            <person name="Mikhailova N."/>
            <person name="Shelobolina E."/>
            <person name="Aklujkar M."/>
            <person name="Lovley D."/>
            <person name="Richardson P."/>
        </authorList>
    </citation>
    <scope>NUCLEOTIDE SEQUENCE [LARGE SCALE GENOMIC DNA]</scope>
    <source>
        <strain evidence="2 3">Rf4</strain>
    </source>
</reference>
<gene>
    <name evidence="2" type="ordered locus">Gura_2434</name>
</gene>
<keyword evidence="1" id="KW-0812">Transmembrane</keyword>
<keyword evidence="3" id="KW-1185">Reference proteome</keyword>
<evidence type="ECO:0000256" key="1">
    <source>
        <dbReference type="SAM" id="Phobius"/>
    </source>
</evidence>
<feature type="transmembrane region" description="Helical" evidence="1">
    <location>
        <begin position="106"/>
        <end position="126"/>
    </location>
</feature>
<proteinExistence type="predicted"/>
<organism evidence="2 3">
    <name type="scientific">Geotalea uraniireducens (strain Rf4)</name>
    <name type="common">Geobacter uraniireducens</name>
    <dbReference type="NCBI Taxonomy" id="351605"/>
    <lineage>
        <taxon>Bacteria</taxon>
        <taxon>Pseudomonadati</taxon>
        <taxon>Thermodesulfobacteriota</taxon>
        <taxon>Desulfuromonadia</taxon>
        <taxon>Geobacterales</taxon>
        <taxon>Geobacteraceae</taxon>
        <taxon>Geotalea</taxon>
    </lineage>
</organism>
<dbReference type="EMBL" id="CP000698">
    <property type="protein sequence ID" value="ABQ26613.1"/>
    <property type="molecule type" value="Genomic_DNA"/>
</dbReference>
<feature type="transmembrane region" description="Helical" evidence="1">
    <location>
        <begin position="76"/>
        <end position="100"/>
    </location>
</feature>
<dbReference type="KEGG" id="gur:Gura_2434"/>
<name>A5G495_GEOUR</name>
<feature type="transmembrane region" description="Helical" evidence="1">
    <location>
        <begin position="43"/>
        <end position="64"/>
    </location>
</feature>
<sequence length="133" mass="14786">MKVLLITSYWIGIVADVVASLLLFSPTVANSVLQPLPFEISPVYLYVSRVAGALMLGWTVLLFWAQKKPIERADILLITLFPVVSILAIAAVLVAMSQFIALPKLMPMFVLYGVIYATFIPSCIWAKREQRNS</sequence>
<dbReference type="RefSeq" id="WP_011939303.1">
    <property type="nucleotide sequence ID" value="NC_009483.1"/>
</dbReference>
<dbReference type="AlphaFoldDB" id="A5G495"/>
<protein>
    <submittedName>
        <fullName evidence="2">Uncharacterized protein</fullName>
    </submittedName>
</protein>
<dbReference type="Proteomes" id="UP000006695">
    <property type="component" value="Chromosome"/>
</dbReference>
<evidence type="ECO:0000313" key="3">
    <source>
        <dbReference type="Proteomes" id="UP000006695"/>
    </source>
</evidence>
<keyword evidence="1" id="KW-1133">Transmembrane helix</keyword>